<evidence type="ECO:0000256" key="5">
    <source>
        <dbReference type="ARBA" id="ARBA00022801"/>
    </source>
</evidence>
<feature type="domain" description="Peptidase M16 N-terminal" evidence="10">
    <location>
        <begin position="52"/>
        <end position="199"/>
    </location>
</feature>
<evidence type="ECO:0000256" key="7">
    <source>
        <dbReference type="ARBA" id="ARBA00023049"/>
    </source>
</evidence>
<dbReference type="GO" id="GO:0046872">
    <property type="term" value="F:metal ion binding"/>
    <property type="evidence" value="ECO:0007669"/>
    <property type="project" value="UniProtKB-KW"/>
</dbReference>
<evidence type="ECO:0000256" key="2">
    <source>
        <dbReference type="ARBA" id="ARBA00007261"/>
    </source>
</evidence>
<reference evidence="12" key="1">
    <citation type="submission" date="2014-04" db="EMBL/GenBank/DDBJ databases">
        <title>In planta biocontrol of soil-borne Fusarium wilt of banana through a plant endophytic bacterium, Burkholderia cenocepacia 869T2.</title>
        <authorList>
            <person name="Ho Y.-N."/>
            <person name="Chiang H.-M."/>
            <person name="Chao C.-P."/>
            <person name="Su C.-C."/>
            <person name="Hsu H.-F."/>
            <person name="Guo C.-T."/>
            <person name="Hsieh J.-L."/>
            <person name="Huang C.-C."/>
        </authorList>
    </citation>
    <scope>NUCLEOTIDE SEQUENCE [LARGE SCALE GENOMIC DNA]</scope>
    <source>
        <strain evidence="12">869T2</strain>
    </source>
</reference>
<feature type="domain" description="Peptidase M16 C-terminal" evidence="11">
    <location>
        <begin position="209"/>
        <end position="381"/>
    </location>
</feature>
<dbReference type="OrthoDB" id="9811314at2"/>
<keyword evidence="6" id="KW-0862">Zinc</keyword>
<comment type="similarity">
    <text evidence="2 8">Belongs to the peptidase M16 family.</text>
</comment>
<dbReference type="InterPro" id="IPR001431">
    <property type="entry name" value="Pept_M16_Zn_BS"/>
</dbReference>
<gene>
    <name evidence="12" type="ORF">DT99_06695</name>
</gene>
<dbReference type="Gene3D" id="3.30.830.10">
    <property type="entry name" value="Metalloenzyme, LuxS/M16 peptidase-like"/>
    <property type="match status" value="2"/>
</dbReference>
<dbReference type="SUPFAM" id="SSF63411">
    <property type="entry name" value="LuxS/MPP-like metallohydrolase"/>
    <property type="match status" value="2"/>
</dbReference>
<sequence length="454" mass="50083">MSVRRLICAGLSLCLLIAGTAMAQPVEVAGFTHVRSLGGIDEYRLDANGLTVLALPDPAATVVSFQVLYQVGSRNEAAGTTGDTHLLEHLMFKGSQHYNKALGNSLNSYMERVGATFNATTSMDRTNYFGTLGRDALEGYIAIEADRMRNLLLRPEDLASEMTVVRNEYERGENSPFTALFQQVMATAYQAHPYHHPTIGWRSDIEHASVDKLRRFYDTFYWPDNAVVILVGNFRPDQALGWIKQYYGGIPRAPQAIPVVTTEEPPQQGPRRLVLKRAGATGNLIIAFKAPRALDSDAAALTVLGLVLSQGKSSRLYRALVDTAVATHAGASFHALRDPGPFVVTVSLPPDAKHEQAEKVVWTELERVKTEGVTRDDIQRVLGPYRADQIYQRDGVGLTSARLGHAVSLGDWTRFVTELEELEKVTPADVQRVARKYLVENQSTTGWFVPEKSS</sequence>
<feature type="chain" id="PRO_5001678108" evidence="9">
    <location>
        <begin position="24"/>
        <end position="454"/>
    </location>
</feature>
<keyword evidence="9" id="KW-0732">Signal</keyword>
<dbReference type="EMBL" id="JJOA01000006">
    <property type="protein sequence ID" value="KEA60116.1"/>
    <property type="molecule type" value="Genomic_DNA"/>
</dbReference>
<dbReference type="InterPro" id="IPR011765">
    <property type="entry name" value="Pept_M16_N"/>
</dbReference>
<evidence type="ECO:0000256" key="4">
    <source>
        <dbReference type="ARBA" id="ARBA00022723"/>
    </source>
</evidence>
<comment type="caution">
    <text evidence="12">The sequence shown here is derived from an EMBL/GenBank/DDBJ whole genome shotgun (WGS) entry which is preliminary data.</text>
</comment>
<dbReference type="InterPro" id="IPR050626">
    <property type="entry name" value="Peptidase_M16"/>
</dbReference>
<feature type="signal peptide" evidence="9">
    <location>
        <begin position="1"/>
        <end position="23"/>
    </location>
</feature>
<name>A0A071MUF8_9BURK</name>
<dbReference type="Pfam" id="PF00675">
    <property type="entry name" value="Peptidase_M16"/>
    <property type="match status" value="1"/>
</dbReference>
<organism evidence="12">
    <name type="scientific">Burkholderia cenocepacia</name>
    <dbReference type="NCBI Taxonomy" id="95486"/>
    <lineage>
        <taxon>Bacteria</taxon>
        <taxon>Pseudomonadati</taxon>
        <taxon>Pseudomonadota</taxon>
        <taxon>Betaproteobacteria</taxon>
        <taxon>Burkholderiales</taxon>
        <taxon>Burkholderiaceae</taxon>
        <taxon>Burkholderia</taxon>
        <taxon>Burkholderia cepacia complex</taxon>
    </lineage>
</organism>
<protein>
    <submittedName>
        <fullName evidence="12">Peptidase M16</fullName>
    </submittedName>
</protein>
<evidence type="ECO:0000256" key="1">
    <source>
        <dbReference type="ARBA" id="ARBA00001947"/>
    </source>
</evidence>
<evidence type="ECO:0000256" key="9">
    <source>
        <dbReference type="SAM" id="SignalP"/>
    </source>
</evidence>
<dbReference type="AlphaFoldDB" id="A0A071MUF8"/>
<dbReference type="PROSITE" id="PS00143">
    <property type="entry name" value="INSULINASE"/>
    <property type="match status" value="1"/>
</dbReference>
<evidence type="ECO:0000259" key="11">
    <source>
        <dbReference type="Pfam" id="PF05193"/>
    </source>
</evidence>
<evidence type="ECO:0000313" key="12">
    <source>
        <dbReference type="EMBL" id="KEA60116.1"/>
    </source>
</evidence>
<dbReference type="InterPro" id="IPR007863">
    <property type="entry name" value="Peptidase_M16_C"/>
</dbReference>
<dbReference type="InterPro" id="IPR011249">
    <property type="entry name" value="Metalloenz_LuxS/M16"/>
</dbReference>
<dbReference type="GO" id="GO:0004222">
    <property type="term" value="F:metalloendopeptidase activity"/>
    <property type="evidence" value="ECO:0007669"/>
    <property type="project" value="InterPro"/>
</dbReference>
<dbReference type="GO" id="GO:0006508">
    <property type="term" value="P:proteolysis"/>
    <property type="evidence" value="ECO:0007669"/>
    <property type="project" value="UniProtKB-KW"/>
</dbReference>
<keyword evidence="4" id="KW-0479">Metal-binding</keyword>
<keyword evidence="7" id="KW-0482">Metalloprotease</keyword>
<accession>A0A071MUF8</accession>
<keyword evidence="3" id="KW-0645">Protease</keyword>
<evidence type="ECO:0000256" key="3">
    <source>
        <dbReference type="ARBA" id="ARBA00022670"/>
    </source>
</evidence>
<evidence type="ECO:0000259" key="10">
    <source>
        <dbReference type="Pfam" id="PF00675"/>
    </source>
</evidence>
<dbReference type="PANTHER" id="PTHR43690:SF17">
    <property type="entry name" value="PROTEIN YHJJ"/>
    <property type="match status" value="1"/>
</dbReference>
<comment type="cofactor">
    <cofactor evidence="1">
        <name>Zn(2+)</name>
        <dbReference type="ChEBI" id="CHEBI:29105"/>
    </cofactor>
</comment>
<dbReference type="Pfam" id="PF05193">
    <property type="entry name" value="Peptidase_M16_C"/>
    <property type="match status" value="1"/>
</dbReference>
<dbReference type="PANTHER" id="PTHR43690">
    <property type="entry name" value="NARDILYSIN"/>
    <property type="match status" value="1"/>
</dbReference>
<evidence type="ECO:0000256" key="6">
    <source>
        <dbReference type="ARBA" id="ARBA00022833"/>
    </source>
</evidence>
<evidence type="ECO:0000256" key="8">
    <source>
        <dbReference type="RuleBase" id="RU004447"/>
    </source>
</evidence>
<proteinExistence type="inferred from homology"/>
<keyword evidence="5" id="KW-0378">Hydrolase</keyword>